<dbReference type="EMBL" id="BAABIG010000054">
    <property type="protein sequence ID" value="GAA4812961.1"/>
    <property type="molecule type" value="Genomic_DNA"/>
</dbReference>
<protein>
    <submittedName>
        <fullName evidence="1">DUF1963 domain-containing protein</fullName>
    </submittedName>
</protein>
<accession>A0ABP9CLA1</accession>
<evidence type="ECO:0000313" key="1">
    <source>
        <dbReference type="EMBL" id="GAA4812961.1"/>
    </source>
</evidence>
<keyword evidence="2" id="KW-1185">Reference proteome</keyword>
<dbReference type="InterPro" id="IPR035948">
    <property type="entry name" value="YwqG-like_sf"/>
</dbReference>
<organism evidence="1 2">
    <name type="scientific">Streptomyces ziwulingensis</name>
    <dbReference type="NCBI Taxonomy" id="1045501"/>
    <lineage>
        <taxon>Bacteria</taxon>
        <taxon>Bacillati</taxon>
        <taxon>Actinomycetota</taxon>
        <taxon>Actinomycetes</taxon>
        <taxon>Kitasatosporales</taxon>
        <taxon>Streptomycetaceae</taxon>
        <taxon>Streptomyces</taxon>
    </lineage>
</organism>
<dbReference type="Pfam" id="PF09234">
    <property type="entry name" value="DUF1963"/>
    <property type="match status" value="1"/>
</dbReference>
<gene>
    <name evidence="1" type="ORF">GCM10023220_50450</name>
</gene>
<sequence length="287" mass="31321">MTSAIRDRFRPFREEAEARGVPADDVERWLATARPCATLALSDDDTGPVVGRFGGALLLPADTPDPGHPFVASVDLAALPAGATDLPLPPDGRLLFFALPETGECTSMGTVIHVPADAAVMRRDRHAWNPTNIAECDRMFASYPEGPLRARTDVSLPHHQFVVPPGEEEAVYLPGHPYCSELVEIWADTRNLIAPSAQMQIGGYADEEIVEFDPVDVAASVAAQAVGAGRWDGPVSADVADWVLLADWYAGRDVEKREGATVHWVIQREDLAARRFERVFTTVFWNP</sequence>
<dbReference type="Proteomes" id="UP001501265">
    <property type="component" value="Unassembled WGS sequence"/>
</dbReference>
<name>A0ABP9CLA1_9ACTN</name>
<proteinExistence type="predicted"/>
<dbReference type="SUPFAM" id="SSF103032">
    <property type="entry name" value="Hypothetical protein YwqG"/>
    <property type="match status" value="1"/>
</dbReference>
<comment type="caution">
    <text evidence="1">The sequence shown here is derived from an EMBL/GenBank/DDBJ whole genome shotgun (WGS) entry which is preliminary data.</text>
</comment>
<dbReference type="Gene3D" id="2.30.320.10">
    <property type="entry name" value="YwqG-like"/>
    <property type="match status" value="1"/>
</dbReference>
<reference evidence="2" key="1">
    <citation type="journal article" date="2019" name="Int. J. Syst. Evol. Microbiol.">
        <title>The Global Catalogue of Microorganisms (GCM) 10K type strain sequencing project: providing services to taxonomists for standard genome sequencing and annotation.</title>
        <authorList>
            <consortium name="The Broad Institute Genomics Platform"/>
            <consortium name="The Broad Institute Genome Sequencing Center for Infectious Disease"/>
            <person name="Wu L."/>
            <person name="Ma J."/>
        </authorList>
    </citation>
    <scope>NUCLEOTIDE SEQUENCE [LARGE SCALE GENOMIC DNA]</scope>
    <source>
        <strain evidence="2">JCM 18081</strain>
    </source>
</reference>
<dbReference type="InterPro" id="IPR015315">
    <property type="entry name" value="DUF1963"/>
</dbReference>
<evidence type="ECO:0000313" key="2">
    <source>
        <dbReference type="Proteomes" id="UP001501265"/>
    </source>
</evidence>
<dbReference type="RefSeq" id="WP_345622441.1">
    <property type="nucleotide sequence ID" value="NZ_BAABIG010000054.1"/>
</dbReference>